<dbReference type="SUPFAM" id="SSF50405">
    <property type="entry name" value="Actin-crosslinking proteins"/>
    <property type="match status" value="1"/>
</dbReference>
<dbReference type="NCBIfam" id="TIGR04183">
    <property type="entry name" value="Por_Secre_tail"/>
    <property type="match status" value="1"/>
</dbReference>
<dbReference type="InterPro" id="IPR006584">
    <property type="entry name" value="Cellulose-bd_IV"/>
</dbReference>
<feature type="domain" description="Fibronectin type-III" evidence="3">
    <location>
        <begin position="56"/>
        <end position="148"/>
    </location>
</feature>
<dbReference type="Pfam" id="PF18962">
    <property type="entry name" value="Por_Secre_tail"/>
    <property type="match status" value="1"/>
</dbReference>
<dbReference type="InterPro" id="IPR013783">
    <property type="entry name" value="Ig-like_fold"/>
</dbReference>
<proteinExistence type="predicted"/>
<keyword evidence="1" id="KW-0732">Signal</keyword>
<dbReference type="InterPro" id="IPR036116">
    <property type="entry name" value="FN3_sf"/>
</dbReference>
<dbReference type="AlphaFoldDB" id="A0A4P6YHY3"/>
<dbReference type="KEGG" id="fnk:E1750_17500"/>
<reference evidence="6" key="1">
    <citation type="submission" date="2019-03" db="EMBL/GenBank/DDBJ databases">
        <title>Flavobacterium sp.</title>
        <authorList>
            <person name="Kim H."/>
        </authorList>
    </citation>
    <scope>NUCLEOTIDE SEQUENCE [LARGE SCALE GENOMIC DNA]</scope>
    <source>
        <strain evidence="6">GS13</strain>
    </source>
</reference>
<feature type="region of interest" description="Disordered" evidence="2">
    <location>
        <begin position="225"/>
        <end position="252"/>
    </location>
</feature>
<dbReference type="InterPro" id="IPR026444">
    <property type="entry name" value="Secre_tail"/>
</dbReference>
<keyword evidence="6" id="KW-1185">Reference proteome</keyword>
<dbReference type="CDD" id="cd04080">
    <property type="entry name" value="CBM6_cellulase-like"/>
    <property type="match status" value="1"/>
</dbReference>
<dbReference type="InterPro" id="IPR003961">
    <property type="entry name" value="FN3_dom"/>
</dbReference>
<dbReference type="InterPro" id="IPR008999">
    <property type="entry name" value="Actin-crosslinking"/>
</dbReference>
<gene>
    <name evidence="5" type="ORF">E1750_17500</name>
</gene>
<dbReference type="InterPro" id="IPR008979">
    <property type="entry name" value="Galactose-bd-like_sf"/>
</dbReference>
<feature type="domain" description="CBM6" evidence="4">
    <location>
        <begin position="962"/>
        <end position="1081"/>
    </location>
</feature>
<dbReference type="SUPFAM" id="SSF49265">
    <property type="entry name" value="Fibronectin type III"/>
    <property type="match status" value="1"/>
</dbReference>
<evidence type="ECO:0000259" key="3">
    <source>
        <dbReference type="PROSITE" id="PS50853"/>
    </source>
</evidence>
<dbReference type="Gene3D" id="2.60.120.260">
    <property type="entry name" value="Galactose-binding domain-like"/>
    <property type="match status" value="1"/>
</dbReference>
<dbReference type="InterPro" id="IPR005084">
    <property type="entry name" value="CBM6"/>
</dbReference>
<accession>A0A4P6YHY3</accession>
<dbReference type="OrthoDB" id="9775889at2"/>
<dbReference type="InterPro" id="IPR035953">
    <property type="entry name" value="Dextranase_N-ter"/>
</dbReference>
<protein>
    <submittedName>
        <fullName evidence="5">Carbohydrate-binding protein</fullName>
    </submittedName>
</protein>
<dbReference type="Gene3D" id="2.60.350.10">
    <property type="entry name" value="Dextranase, N-terminal"/>
    <property type="match status" value="1"/>
</dbReference>
<dbReference type="Gene3D" id="2.160.20.10">
    <property type="entry name" value="Single-stranded right-handed beta-helix, Pectin lyase-like"/>
    <property type="match status" value="1"/>
</dbReference>
<evidence type="ECO:0000259" key="4">
    <source>
        <dbReference type="PROSITE" id="PS51175"/>
    </source>
</evidence>
<organism evidence="5 6">
    <name type="scientific">Flavobacterium nackdongense</name>
    <dbReference type="NCBI Taxonomy" id="2547394"/>
    <lineage>
        <taxon>Bacteria</taxon>
        <taxon>Pseudomonadati</taxon>
        <taxon>Bacteroidota</taxon>
        <taxon>Flavobacteriia</taxon>
        <taxon>Flavobacteriales</taxon>
        <taxon>Flavobacteriaceae</taxon>
        <taxon>Flavobacterium</taxon>
    </lineage>
</organism>
<dbReference type="GO" id="GO:0030246">
    <property type="term" value="F:carbohydrate binding"/>
    <property type="evidence" value="ECO:0007669"/>
    <property type="project" value="InterPro"/>
</dbReference>
<dbReference type="SUPFAM" id="SSF49785">
    <property type="entry name" value="Galactose-binding domain-like"/>
    <property type="match status" value="1"/>
</dbReference>
<dbReference type="EMBL" id="CP037933">
    <property type="protein sequence ID" value="QBN20507.1"/>
    <property type="molecule type" value="Genomic_DNA"/>
</dbReference>
<evidence type="ECO:0000256" key="2">
    <source>
        <dbReference type="SAM" id="MobiDB-lite"/>
    </source>
</evidence>
<dbReference type="PROSITE" id="PS51175">
    <property type="entry name" value="CBM6"/>
    <property type="match status" value="1"/>
</dbReference>
<evidence type="ECO:0000313" key="5">
    <source>
        <dbReference type="EMBL" id="QBN20507.1"/>
    </source>
</evidence>
<dbReference type="Gene3D" id="2.60.40.10">
    <property type="entry name" value="Immunoglobulins"/>
    <property type="match status" value="1"/>
</dbReference>
<dbReference type="PROSITE" id="PS50853">
    <property type="entry name" value="FN3"/>
    <property type="match status" value="1"/>
</dbReference>
<evidence type="ECO:0000256" key="1">
    <source>
        <dbReference type="ARBA" id="ARBA00022729"/>
    </source>
</evidence>
<dbReference type="SMART" id="SM00606">
    <property type="entry name" value="CBD_IV"/>
    <property type="match status" value="1"/>
</dbReference>
<dbReference type="Proteomes" id="UP000291124">
    <property type="component" value="Chromosome"/>
</dbReference>
<dbReference type="Pfam" id="PF03422">
    <property type="entry name" value="CBM_6"/>
    <property type="match status" value="1"/>
</dbReference>
<dbReference type="CDD" id="cd00257">
    <property type="entry name" value="beta-trefoil_FSCN-like"/>
    <property type="match status" value="1"/>
</dbReference>
<name>A0A4P6YHY3_9FLAO</name>
<dbReference type="InterPro" id="IPR012334">
    <property type="entry name" value="Pectin_lyas_fold"/>
</dbReference>
<evidence type="ECO:0000313" key="6">
    <source>
        <dbReference type="Proteomes" id="UP000291124"/>
    </source>
</evidence>
<dbReference type="Gene3D" id="2.80.10.50">
    <property type="match status" value="1"/>
</dbReference>
<sequence>MYILKKYCARNSIKLKRITIRPFLKVNSITMKKIKLLLFFMLSSVISTSVYSQISAPSKVYFLCESPFTNLNLFWQDNSNNESGFVIESKLDGGNWETWETINSANVTSYNRPNYSRTESREFRVIAFNGSETSPVSNSIRVVGTSSTLEVSPEIPGIRNPKSHTISGVTFSEIQDQCPADPSKGKATRISTYFSVEVRKASESTLLNTPVYETRSQIRNYIAQNDPQHTGGHRPYAWGNYGPSSNSPSRVMHSRHWTNIDGAENIVVRIKLLPTRLSAHSSNININDLQIMPTPLNVNLVDDTTVDVTLAGATSDYALHYRIAFNRQAWTTASGRDPNTAEAPLFIFMNPISIAPASAPENEFKEFNGGALIVMGAGIHLPNNRWRFFGSGENSVARELYAPGDAYLHGGFVFNEDTYQMKAHGRAIYSDEFFNVFDIETATGYEYSSPGRTPWSKMTCTQGNVWNITPPWEARVAFSSTYANQTLFEGFTNIGGRMGPVMENGRASMINHKDVGYTGSTYQRGNGIAGAIYKGCLLHNEDDVTYTHPDYLFDHCTTYNLVNGPTFQLGWSSTSYFNALATVKNHTVFESDRKAGTGNNHGVWNAAGLGLNTFTLHTGGYWEDVTIWGEQNIVWSIKILNNATTGFTTTPIIQDKTWKNVTVEFPSRSKNLLQGNINSSLNQVGYLKFFHFDNLVIAGKRINNIDDGNHFTYNAQTLLHTFTFFSLPNQVISPTAGISPNGQAISMFNIKHKKFVKIDESLPVSLSPACANSSSNASQFTIVDAGNGYVALQASNGYYLKADANRYGYIHSLPDLVRGDVDTQAITDSAKFIWVNVATDQFALYSKTMGLYVRTESNSGPNLPLYAASNSIGEAETFSSNSNIILRTITASASGSGTISPNNTVSVIDGTDQTFTFTPGAGSTVNNVIVDNVSIGKMNSYTFTNVTTDHTIKVDFNTVIPSLIQAENFSAMFGVQTQTTTDSGGGLNVGFIGAGDWMDYEVFVPQTGTYNLDFRIAGTNATWSFDILSNNNLLKTVTGINTGGFQVWSTLKTTIDLTAGQQTIRVYAKASGWNFNWMEFTTSSLGNDAFTKDQIIVYPNPVENEVFITNIEGDFSFKIFDLTGKNIIKGNHQTSGGIDVSKLNKGTYLLEISDNNNLRKTVKILKN</sequence>